<comment type="caution">
    <text evidence="1">The sequence shown here is derived from an EMBL/GenBank/DDBJ whole genome shotgun (WGS) entry which is preliminary data.</text>
</comment>
<organism evidence="1 2">
    <name type="scientific">Lactuca sativa</name>
    <name type="common">Garden lettuce</name>
    <dbReference type="NCBI Taxonomy" id="4236"/>
    <lineage>
        <taxon>Eukaryota</taxon>
        <taxon>Viridiplantae</taxon>
        <taxon>Streptophyta</taxon>
        <taxon>Embryophyta</taxon>
        <taxon>Tracheophyta</taxon>
        <taxon>Spermatophyta</taxon>
        <taxon>Magnoliopsida</taxon>
        <taxon>eudicotyledons</taxon>
        <taxon>Gunneridae</taxon>
        <taxon>Pentapetalae</taxon>
        <taxon>asterids</taxon>
        <taxon>campanulids</taxon>
        <taxon>Asterales</taxon>
        <taxon>Asteraceae</taxon>
        <taxon>Cichorioideae</taxon>
        <taxon>Cichorieae</taxon>
        <taxon>Lactucinae</taxon>
        <taxon>Lactuca</taxon>
    </lineage>
</organism>
<dbReference type="AlphaFoldDB" id="A0A9R1UX87"/>
<name>A0A9R1UX87_LACSA</name>
<gene>
    <name evidence="1" type="ORF">LSAT_V11C800401470</name>
</gene>
<evidence type="ECO:0000313" key="1">
    <source>
        <dbReference type="EMBL" id="KAJ0194498.1"/>
    </source>
</evidence>
<proteinExistence type="predicted"/>
<dbReference type="EMBL" id="NBSK02000008">
    <property type="protein sequence ID" value="KAJ0194498.1"/>
    <property type="molecule type" value="Genomic_DNA"/>
</dbReference>
<accession>A0A9R1UX87</accession>
<dbReference type="Proteomes" id="UP000235145">
    <property type="component" value="Unassembled WGS sequence"/>
</dbReference>
<evidence type="ECO:0000313" key="2">
    <source>
        <dbReference type="Proteomes" id="UP000235145"/>
    </source>
</evidence>
<sequence>MTIFFSIKVHFQGVFINKPFCYSDGVHHMFENIYFTGMSYNEYKCEKLHYCEPDLQIPEDIAYRCRVQLPVYMDHFGTIVHATKEHENEDNF</sequence>
<keyword evidence="2" id="KW-1185">Reference proteome</keyword>
<protein>
    <submittedName>
        <fullName evidence="1">Uncharacterized protein</fullName>
    </submittedName>
</protein>
<reference evidence="1 2" key="1">
    <citation type="journal article" date="2017" name="Nat. Commun.">
        <title>Genome assembly with in vitro proximity ligation data and whole-genome triplication in lettuce.</title>
        <authorList>
            <person name="Reyes-Chin-Wo S."/>
            <person name="Wang Z."/>
            <person name="Yang X."/>
            <person name="Kozik A."/>
            <person name="Arikit S."/>
            <person name="Song C."/>
            <person name="Xia L."/>
            <person name="Froenicke L."/>
            <person name="Lavelle D.O."/>
            <person name="Truco M.J."/>
            <person name="Xia R."/>
            <person name="Zhu S."/>
            <person name="Xu C."/>
            <person name="Xu H."/>
            <person name="Xu X."/>
            <person name="Cox K."/>
            <person name="Korf I."/>
            <person name="Meyers B.C."/>
            <person name="Michelmore R.W."/>
        </authorList>
    </citation>
    <scope>NUCLEOTIDE SEQUENCE [LARGE SCALE GENOMIC DNA]</scope>
    <source>
        <strain evidence="2">cv. Salinas</strain>
        <tissue evidence="1">Seedlings</tissue>
    </source>
</reference>